<proteinExistence type="predicted"/>
<organism evidence="1 2">
    <name type="scientific">Rhizopogon vesiculosus</name>
    <dbReference type="NCBI Taxonomy" id="180088"/>
    <lineage>
        <taxon>Eukaryota</taxon>
        <taxon>Fungi</taxon>
        <taxon>Dikarya</taxon>
        <taxon>Basidiomycota</taxon>
        <taxon>Agaricomycotina</taxon>
        <taxon>Agaricomycetes</taxon>
        <taxon>Agaricomycetidae</taxon>
        <taxon>Boletales</taxon>
        <taxon>Suillineae</taxon>
        <taxon>Rhizopogonaceae</taxon>
        <taxon>Rhizopogon</taxon>
    </lineage>
</organism>
<reference evidence="1 2" key="1">
    <citation type="submission" date="2016-03" db="EMBL/GenBank/DDBJ databases">
        <title>Comparative genomics of the ectomycorrhizal sister species Rhizopogon vinicolor and Rhizopogon vesiculosus (Basidiomycota: Boletales) reveals a divergence of the mating type B locus.</title>
        <authorList>
            <person name="Mujic A.B."/>
            <person name="Kuo A."/>
            <person name="Tritt A."/>
            <person name="Lipzen A."/>
            <person name="Chen C."/>
            <person name="Johnson J."/>
            <person name="Sharma A."/>
            <person name="Barry K."/>
            <person name="Grigoriev I.V."/>
            <person name="Spatafora J.W."/>
        </authorList>
    </citation>
    <scope>NUCLEOTIDE SEQUENCE [LARGE SCALE GENOMIC DNA]</scope>
    <source>
        <strain evidence="1 2">AM-OR11-056</strain>
    </source>
</reference>
<dbReference type="AlphaFoldDB" id="A0A1J8Q404"/>
<dbReference type="EMBL" id="LVVM01003534">
    <property type="protein sequence ID" value="OJA14691.1"/>
    <property type="molecule type" value="Genomic_DNA"/>
</dbReference>
<gene>
    <name evidence="1" type="ORF">AZE42_13727</name>
</gene>
<evidence type="ECO:0000313" key="1">
    <source>
        <dbReference type="EMBL" id="OJA14691.1"/>
    </source>
</evidence>
<comment type="caution">
    <text evidence="1">The sequence shown here is derived from an EMBL/GenBank/DDBJ whole genome shotgun (WGS) entry which is preliminary data.</text>
</comment>
<evidence type="ECO:0000313" key="2">
    <source>
        <dbReference type="Proteomes" id="UP000183567"/>
    </source>
</evidence>
<dbReference type="Proteomes" id="UP000183567">
    <property type="component" value="Unassembled WGS sequence"/>
</dbReference>
<sequence length="63" mass="7090">MSSVLEIEGSFVSPLVQLHSVSTSFPSSRDSVRWHPHVSDSYRLPSRICAQTLATRLAKRHKL</sequence>
<keyword evidence="2" id="KW-1185">Reference proteome</keyword>
<accession>A0A1J8Q404</accession>
<protein>
    <submittedName>
        <fullName evidence="1">Uncharacterized protein</fullName>
    </submittedName>
</protein>
<name>A0A1J8Q404_9AGAM</name>